<dbReference type="Proteomes" id="UP000092154">
    <property type="component" value="Unassembled WGS sequence"/>
</dbReference>
<dbReference type="EMBL" id="KV448154">
    <property type="protein sequence ID" value="OAX42549.1"/>
    <property type="molecule type" value="Genomic_DNA"/>
</dbReference>
<dbReference type="InParanoid" id="A0A1B7NCL4"/>
<protein>
    <recommendedName>
        <fullName evidence="3">VHS domain-containing protein</fullName>
    </recommendedName>
</protein>
<reference evidence="1 2" key="1">
    <citation type="submission" date="2016-06" db="EMBL/GenBank/DDBJ databases">
        <title>Comparative genomics of the ectomycorrhizal sister species Rhizopogon vinicolor and Rhizopogon vesiculosus (Basidiomycota: Boletales) reveals a divergence of the mating type B locus.</title>
        <authorList>
            <consortium name="DOE Joint Genome Institute"/>
            <person name="Mujic A.B."/>
            <person name="Kuo A."/>
            <person name="Tritt A."/>
            <person name="Lipzen A."/>
            <person name="Chen C."/>
            <person name="Johnson J."/>
            <person name="Sharma A."/>
            <person name="Barry K."/>
            <person name="Grigoriev I.V."/>
            <person name="Spatafora J.W."/>
        </authorList>
    </citation>
    <scope>NUCLEOTIDE SEQUENCE [LARGE SCALE GENOMIC DNA]</scope>
    <source>
        <strain evidence="1 2">AM-OR11-026</strain>
    </source>
</reference>
<evidence type="ECO:0000313" key="1">
    <source>
        <dbReference type="EMBL" id="OAX42549.1"/>
    </source>
</evidence>
<sequence>MELAAAEYERSGTPAAVQIAVKDVLSQDHRDNKELCKMIMDIILQNRMSKVIKE</sequence>
<keyword evidence="2" id="KW-1185">Reference proteome</keyword>
<evidence type="ECO:0000313" key="2">
    <source>
        <dbReference type="Proteomes" id="UP000092154"/>
    </source>
</evidence>
<proteinExistence type="predicted"/>
<gene>
    <name evidence="1" type="ORF">K503DRAFT_862934</name>
</gene>
<accession>A0A1B7NCL4</accession>
<evidence type="ECO:0008006" key="3">
    <source>
        <dbReference type="Google" id="ProtNLM"/>
    </source>
</evidence>
<dbReference type="AlphaFoldDB" id="A0A1B7NCL4"/>
<name>A0A1B7NCL4_9AGAM</name>
<organism evidence="1 2">
    <name type="scientific">Rhizopogon vinicolor AM-OR11-026</name>
    <dbReference type="NCBI Taxonomy" id="1314800"/>
    <lineage>
        <taxon>Eukaryota</taxon>
        <taxon>Fungi</taxon>
        <taxon>Dikarya</taxon>
        <taxon>Basidiomycota</taxon>
        <taxon>Agaricomycotina</taxon>
        <taxon>Agaricomycetes</taxon>
        <taxon>Agaricomycetidae</taxon>
        <taxon>Boletales</taxon>
        <taxon>Suillineae</taxon>
        <taxon>Rhizopogonaceae</taxon>
        <taxon>Rhizopogon</taxon>
    </lineage>
</organism>